<feature type="compositionally biased region" description="Polar residues" evidence="1">
    <location>
        <begin position="196"/>
        <end position="211"/>
    </location>
</feature>
<feature type="region of interest" description="Disordered" evidence="1">
    <location>
        <begin position="132"/>
        <end position="290"/>
    </location>
</feature>
<name>A0A9W8TCW8_9AGAR</name>
<dbReference type="OrthoDB" id="3184250at2759"/>
<dbReference type="Proteomes" id="UP001148786">
    <property type="component" value="Unassembled WGS sequence"/>
</dbReference>
<organism evidence="2 3">
    <name type="scientific">Agrocybe chaxingu</name>
    <dbReference type="NCBI Taxonomy" id="84603"/>
    <lineage>
        <taxon>Eukaryota</taxon>
        <taxon>Fungi</taxon>
        <taxon>Dikarya</taxon>
        <taxon>Basidiomycota</taxon>
        <taxon>Agaricomycotina</taxon>
        <taxon>Agaricomycetes</taxon>
        <taxon>Agaricomycetidae</taxon>
        <taxon>Agaricales</taxon>
        <taxon>Agaricineae</taxon>
        <taxon>Strophariaceae</taxon>
        <taxon>Agrocybe</taxon>
    </lineage>
</organism>
<comment type="caution">
    <text evidence="2">The sequence shown here is derived from an EMBL/GenBank/DDBJ whole genome shotgun (WGS) entry which is preliminary data.</text>
</comment>
<proteinExistence type="predicted"/>
<accession>A0A9W8TCW8</accession>
<protein>
    <submittedName>
        <fullName evidence="2">Uncharacterized protein</fullName>
    </submittedName>
</protein>
<keyword evidence="3" id="KW-1185">Reference proteome</keyword>
<evidence type="ECO:0000256" key="1">
    <source>
        <dbReference type="SAM" id="MobiDB-lite"/>
    </source>
</evidence>
<gene>
    <name evidence="2" type="ORF">NLJ89_g1728</name>
</gene>
<reference evidence="2" key="1">
    <citation type="submission" date="2022-07" db="EMBL/GenBank/DDBJ databases">
        <title>Genome Sequence of Agrocybe chaxingu.</title>
        <authorList>
            <person name="Buettner E."/>
        </authorList>
    </citation>
    <scope>NUCLEOTIDE SEQUENCE</scope>
    <source>
        <strain evidence="2">MP-N11</strain>
    </source>
</reference>
<evidence type="ECO:0000313" key="2">
    <source>
        <dbReference type="EMBL" id="KAJ3515489.1"/>
    </source>
</evidence>
<dbReference type="AlphaFoldDB" id="A0A9W8TCW8"/>
<sequence length="290" mass="31759">MDSHGPPIQQDLAIELECEAFKWRWEICFLGHKWASEIISKHLIFPLISLNHLTFSTAEVVGEIPDGDVEKAVDKLGRTARRTLDTHIKNAMSKPRIATIIRRITAMFNFVPDLPPVSSTIGKVELKIDQYEPEERAPPRIAQEVFEEKRDSASKPIPERAASKRERSVEMKNAEPASSETEESDAVPPPAVATKFATSSAVAGPSRTAQGSPLPERHVDTPPPASKPKAEPSDSDSSPHRPVKKAKSKVPPSSDDDSEQDNKTKSARGASAGGIKRGARQPLKRGGKRF</sequence>
<feature type="compositionally biased region" description="Basic residues" evidence="1">
    <location>
        <begin position="277"/>
        <end position="290"/>
    </location>
</feature>
<feature type="compositionally biased region" description="Basic and acidic residues" evidence="1">
    <location>
        <begin position="146"/>
        <end position="173"/>
    </location>
</feature>
<evidence type="ECO:0000313" key="3">
    <source>
        <dbReference type="Proteomes" id="UP001148786"/>
    </source>
</evidence>
<dbReference type="EMBL" id="JANKHO010000094">
    <property type="protein sequence ID" value="KAJ3515489.1"/>
    <property type="molecule type" value="Genomic_DNA"/>
</dbReference>